<protein>
    <recommendedName>
        <fullName evidence="1">Unkempt zinc finger domain-containing protein</fullName>
    </recommendedName>
</protein>
<evidence type="ECO:0000259" key="1">
    <source>
        <dbReference type="Pfam" id="PF23035"/>
    </source>
</evidence>
<proteinExistence type="predicted"/>
<dbReference type="AlphaFoldDB" id="A0A1B0G3C0"/>
<name>A0A1B0G3C0_GLOMM</name>
<accession>A0A1B0G3C0</accession>
<organism evidence="2 3">
    <name type="scientific">Glossina morsitans morsitans</name>
    <name type="common">Savannah tsetse fly</name>
    <dbReference type="NCBI Taxonomy" id="37546"/>
    <lineage>
        <taxon>Eukaryota</taxon>
        <taxon>Metazoa</taxon>
        <taxon>Ecdysozoa</taxon>
        <taxon>Arthropoda</taxon>
        <taxon>Hexapoda</taxon>
        <taxon>Insecta</taxon>
        <taxon>Pterygota</taxon>
        <taxon>Neoptera</taxon>
        <taxon>Endopterygota</taxon>
        <taxon>Diptera</taxon>
        <taxon>Brachycera</taxon>
        <taxon>Muscomorpha</taxon>
        <taxon>Hippoboscoidea</taxon>
        <taxon>Glossinidae</taxon>
        <taxon>Glossina</taxon>
    </lineage>
</organism>
<dbReference type="InterPro" id="IPR057295">
    <property type="entry name" value="UNK_Znf_4"/>
</dbReference>
<keyword evidence="3" id="KW-1185">Reference proteome</keyword>
<feature type="domain" description="Unkempt zinc finger" evidence="1">
    <location>
        <begin position="83"/>
        <end position="115"/>
    </location>
</feature>
<sequence length="121" mass="13762">MAPLLLVPESDKLSHAQLPTILGALTELYVPIQYREDLRDKSQRIFNLSLTISNFKADMHVILPFVLAYVYVSALLTPKVVCDNNYVPANYKSEPCKRPPHLRRQSYAYAQYHNSEGVPSV</sequence>
<evidence type="ECO:0000313" key="2">
    <source>
        <dbReference type="EnsemblMetazoa" id="GMOY007821-PA"/>
    </source>
</evidence>
<dbReference type="EMBL" id="CCAG010013759">
    <property type="status" value="NOT_ANNOTATED_CDS"/>
    <property type="molecule type" value="Genomic_DNA"/>
</dbReference>
<dbReference type="Pfam" id="PF23035">
    <property type="entry name" value="zf-CCCH_UNK-like_4th"/>
    <property type="match status" value="1"/>
</dbReference>
<dbReference type="EnsemblMetazoa" id="GMOY007821-RA">
    <property type="protein sequence ID" value="GMOY007821-PA"/>
    <property type="gene ID" value="GMOY007821"/>
</dbReference>
<reference evidence="2" key="1">
    <citation type="submission" date="2020-05" db="UniProtKB">
        <authorList>
            <consortium name="EnsemblMetazoa"/>
        </authorList>
    </citation>
    <scope>IDENTIFICATION</scope>
    <source>
        <strain evidence="2">Yale</strain>
    </source>
</reference>
<dbReference type="VEuPathDB" id="VectorBase:GMOY007821"/>
<evidence type="ECO:0000313" key="3">
    <source>
        <dbReference type="Proteomes" id="UP000092444"/>
    </source>
</evidence>
<dbReference type="Proteomes" id="UP000092444">
    <property type="component" value="Unassembled WGS sequence"/>
</dbReference>
<dbReference type="STRING" id="37546.A0A1B0G3C0"/>